<sequence>MVSDGLLEGGVTTPAPITLPLLHVSAGDVRDWLEGFRAGAFGGMWLGGLFRGVRVLFEMCIVGASI</sequence>
<evidence type="ECO:0000313" key="2">
    <source>
        <dbReference type="Proteomes" id="UP001165079"/>
    </source>
</evidence>
<keyword evidence="2" id="KW-1185">Reference proteome</keyword>
<comment type="caution">
    <text evidence="1">The sequence shown here is derived from an EMBL/GenBank/DDBJ whole genome shotgun (WGS) entry which is preliminary data.</text>
</comment>
<accession>A0A9W6WE10</accession>
<organism evidence="1 2">
    <name type="scientific">Actinorhabdospora filicis</name>
    <dbReference type="NCBI Taxonomy" id="1785913"/>
    <lineage>
        <taxon>Bacteria</taxon>
        <taxon>Bacillati</taxon>
        <taxon>Actinomycetota</taxon>
        <taxon>Actinomycetes</taxon>
        <taxon>Micromonosporales</taxon>
        <taxon>Micromonosporaceae</taxon>
        <taxon>Actinorhabdospora</taxon>
    </lineage>
</organism>
<reference evidence="1" key="1">
    <citation type="submission" date="2023-03" db="EMBL/GenBank/DDBJ databases">
        <title>Actinorhabdospora filicis NBRC 111898.</title>
        <authorList>
            <person name="Ichikawa N."/>
            <person name="Sato H."/>
            <person name="Tonouchi N."/>
        </authorList>
    </citation>
    <scope>NUCLEOTIDE SEQUENCE</scope>
    <source>
        <strain evidence="1">NBRC 111898</strain>
    </source>
</reference>
<gene>
    <name evidence="1" type="ORF">Afil01_69380</name>
</gene>
<dbReference type="AlphaFoldDB" id="A0A9W6WE10"/>
<dbReference type="Proteomes" id="UP001165079">
    <property type="component" value="Unassembled WGS sequence"/>
</dbReference>
<protein>
    <submittedName>
        <fullName evidence="1">Uncharacterized protein</fullName>
    </submittedName>
</protein>
<dbReference type="EMBL" id="BSTX01000016">
    <property type="protein sequence ID" value="GLZ82131.1"/>
    <property type="molecule type" value="Genomic_DNA"/>
</dbReference>
<evidence type="ECO:0000313" key="1">
    <source>
        <dbReference type="EMBL" id="GLZ82131.1"/>
    </source>
</evidence>
<proteinExistence type="predicted"/>
<name>A0A9W6WE10_9ACTN</name>